<dbReference type="AlphaFoldDB" id="A0A5N4ASW6"/>
<feature type="compositionally biased region" description="Polar residues" evidence="1">
    <location>
        <begin position="142"/>
        <end position="155"/>
    </location>
</feature>
<organism evidence="2 3">
    <name type="scientific">Photinus pyralis</name>
    <name type="common">Common eastern firefly</name>
    <name type="synonym">Lampyris pyralis</name>
    <dbReference type="NCBI Taxonomy" id="7054"/>
    <lineage>
        <taxon>Eukaryota</taxon>
        <taxon>Metazoa</taxon>
        <taxon>Ecdysozoa</taxon>
        <taxon>Arthropoda</taxon>
        <taxon>Hexapoda</taxon>
        <taxon>Insecta</taxon>
        <taxon>Pterygota</taxon>
        <taxon>Neoptera</taxon>
        <taxon>Endopterygota</taxon>
        <taxon>Coleoptera</taxon>
        <taxon>Polyphaga</taxon>
        <taxon>Elateriformia</taxon>
        <taxon>Elateroidea</taxon>
        <taxon>Lampyridae</taxon>
        <taxon>Lampyrinae</taxon>
        <taxon>Photinus</taxon>
    </lineage>
</organism>
<evidence type="ECO:0000313" key="2">
    <source>
        <dbReference type="EMBL" id="KAB0800373.1"/>
    </source>
</evidence>
<comment type="caution">
    <text evidence="2">The sequence shown here is derived from an EMBL/GenBank/DDBJ whole genome shotgun (WGS) entry which is preliminary data.</text>
</comment>
<reference evidence="2 3" key="1">
    <citation type="journal article" date="2018" name="Elife">
        <title>Firefly genomes illuminate parallel origins of bioluminescence in beetles.</title>
        <authorList>
            <person name="Fallon T.R."/>
            <person name="Lower S.E."/>
            <person name="Chang C.H."/>
            <person name="Bessho-Uehara M."/>
            <person name="Martin G.J."/>
            <person name="Bewick A.J."/>
            <person name="Behringer M."/>
            <person name="Debat H.J."/>
            <person name="Wong I."/>
            <person name="Day J.C."/>
            <person name="Suvorov A."/>
            <person name="Silva C.J."/>
            <person name="Stanger-Hall K.F."/>
            <person name="Hall D.W."/>
            <person name="Schmitz R.J."/>
            <person name="Nelson D.R."/>
            <person name="Lewis S.M."/>
            <person name="Shigenobu S."/>
            <person name="Bybee S.M."/>
            <person name="Larracuente A.M."/>
            <person name="Oba Y."/>
            <person name="Weng J.K."/>
        </authorList>
    </citation>
    <scope>NUCLEOTIDE SEQUENCE [LARGE SCALE GENOMIC DNA]</scope>
    <source>
        <strain evidence="2">1611_PpyrPB1</strain>
        <tissue evidence="2">Whole body</tissue>
    </source>
</reference>
<keyword evidence="3" id="KW-1185">Reference proteome</keyword>
<dbReference type="InParanoid" id="A0A5N4ASW6"/>
<accession>A0A5N4ASW6</accession>
<dbReference type="Proteomes" id="UP000327044">
    <property type="component" value="Unassembled WGS sequence"/>
</dbReference>
<evidence type="ECO:0000256" key="1">
    <source>
        <dbReference type="SAM" id="MobiDB-lite"/>
    </source>
</evidence>
<feature type="region of interest" description="Disordered" evidence="1">
    <location>
        <begin position="142"/>
        <end position="172"/>
    </location>
</feature>
<evidence type="ECO:0000313" key="3">
    <source>
        <dbReference type="Proteomes" id="UP000327044"/>
    </source>
</evidence>
<name>A0A5N4ASW6_PHOPY</name>
<dbReference type="EMBL" id="VVIM01000004">
    <property type="protein sequence ID" value="KAB0800373.1"/>
    <property type="molecule type" value="Genomic_DNA"/>
</dbReference>
<proteinExistence type="predicted"/>
<protein>
    <submittedName>
        <fullName evidence="2">Uncharacterized protein</fullName>
    </submittedName>
</protein>
<sequence>MDSSEPIITLTQIELNNLISHAVKSAMRVYNEQVVLPLKAEFETIKGQNSLILKKLDSFANNNQSDNVRNIDNTVKKYSNVVKTSNQKRQIEVPAHNTEVDKDNSKVISKPLEENASNLLRDNVKVQTDVMNKVIQINSDINVNNETAPDRQSASDGDWQKPKTRKNKLPSLTTGTCKSECTLKGVAKRLNFHVSRLHPSTSVPQIVNHLINSNIADPHVEKLSSKYPTTYSSFRISILPEFKDTLLMPTTWPVGTCVNRFFLECSPAQSNTVNNRLRTKLIFSKHTYMIRRTM</sequence>
<gene>
    <name evidence="2" type="ORF">PPYR_06113</name>
</gene>